<protein>
    <submittedName>
        <fullName evidence="2">Uncharacterized protein</fullName>
    </submittedName>
</protein>
<dbReference type="EMBL" id="MASI01000001">
    <property type="protein sequence ID" value="ODA68854.1"/>
    <property type="molecule type" value="Genomic_DNA"/>
</dbReference>
<evidence type="ECO:0000313" key="2">
    <source>
        <dbReference type="EMBL" id="ODA68854.1"/>
    </source>
</evidence>
<gene>
    <name evidence="2" type="ORF">A7A08_00688</name>
</gene>
<dbReference type="PROSITE" id="PS51257">
    <property type="entry name" value="PROKAR_LIPOPROTEIN"/>
    <property type="match status" value="1"/>
</dbReference>
<accession>A0A1E2S339</accession>
<name>A0A1E2S339_9HYPH</name>
<organism evidence="2 3">
    <name type="scientific">Methyloligella halotolerans</name>
    <dbReference type="NCBI Taxonomy" id="1177755"/>
    <lineage>
        <taxon>Bacteria</taxon>
        <taxon>Pseudomonadati</taxon>
        <taxon>Pseudomonadota</taxon>
        <taxon>Alphaproteobacteria</taxon>
        <taxon>Hyphomicrobiales</taxon>
        <taxon>Hyphomicrobiaceae</taxon>
        <taxon>Methyloligella</taxon>
    </lineage>
</organism>
<keyword evidence="3" id="KW-1185">Reference proteome</keyword>
<dbReference type="Proteomes" id="UP000095087">
    <property type="component" value="Unassembled WGS sequence"/>
</dbReference>
<evidence type="ECO:0000313" key="3">
    <source>
        <dbReference type="Proteomes" id="UP000095087"/>
    </source>
</evidence>
<reference evidence="2 3" key="1">
    <citation type="submission" date="2016-07" db="EMBL/GenBank/DDBJ databases">
        <title>Draft genome sequence of Methyloligella halotolerans C2T (VKM B-2706T=CCUG 61687T=DSM 25045T), a halotolerant polyhydroxybutyrate accumulating methylotroph.</title>
        <authorList>
            <person name="Vasilenko O.V."/>
            <person name="Doronina N.V."/>
            <person name="Poroshina M.N."/>
            <person name="Tarlachkov S.V."/>
            <person name="Trotsenko Y.A."/>
        </authorList>
    </citation>
    <scope>NUCLEOTIDE SEQUENCE [LARGE SCALE GENOMIC DNA]</scope>
    <source>
        <strain evidence="2 3">VKM B-2706</strain>
    </source>
</reference>
<sequence>MRPRNTILGILAVACAALVPASASAAQYGWSSDRDSVTGYRYTVPGAIFDPIEGDGRPAFNYFVSDDGRAKLMYGAWDKEVDATPESLKRWMIENAGGEQNLTYEPKGKSWFVVSGYKGDLIYYEKVMFSCGNRLVSIFAIAYPKSDRGRYDPAVERMEDVFRPGYDCR</sequence>
<feature type="chain" id="PRO_5009116665" evidence="1">
    <location>
        <begin position="26"/>
        <end position="169"/>
    </location>
</feature>
<dbReference type="STRING" id="1177755.A7A08_00688"/>
<dbReference type="OrthoDB" id="996425at2"/>
<dbReference type="RefSeq" id="WP_069094066.1">
    <property type="nucleotide sequence ID" value="NZ_MASI01000001.1"/>
</dbReference>
<evidence type="ECO:0000256" key="1">
    <source>
        <dbReference type="SAM" id="SignalP"/>
    </source>
</evidence>
<feature type="signal peptide" evidence="1">
    <location>
        <begin position="1"/>
        <end position="25"/>
    </location>
</feature>
<keyword evidence="1" id="KW-0732">Signal</keyword>
<dbReference type="AlphaFoldDB" id="A0A1E2S339"/>
<comment type="caution">
    <text evidence="2">The sequence shown here is derived from an EMBL/GenBank/DDBJ whole genome shotgun (WGS) entry which is preliminary data.</text>
</comment>
<proteinExistence type="predicted"/>